<dbReference type="EMBL" id="LBQB01000003">
    <property type="protein sequence ID" value="KKP69796.1"/>
    <property type="molecule type" value="Genomic_DNA"/>
</dbReference>
<dbReference type="InterPro" id="IPR016195">
    <property type="entry name" value="Pol/histidinol_Pase-like"/>
</dbReference>
<protein>
    <recommendedName>
        <fullName evidence="2">protein-tyrosine-phosphatase</fullName>
        <ecNumber evidence="2">3.1.3.48</ecNumber>
    </recommendedName>
</protein>
<evidence type="ECO:0000256" key="3">
    <source>
        <dbReference type="ARBA" id="ARBA00022801"/>
    </source>
</evidence>
<dbReference type="PIRSF" id="PIRSF016557">
    <property type="entry name" value="Caps_synth_CpsB"/>
    <property type="match status" value="1"/>
</dbReference>
<comment type="caution">
    <text evidence="5">The sequence shown here is derived from an EMBL/GenBank/DDBJ whole genome shotgun (WGS) entry which is preliminary data.</text>
</comment>
<gene>
    <name evidence="5" type="ORF">UR67_C0003G0074</name>
</gene>
<name>A0A0G0C0Z0_UNCC3</name>
<evidence type="ECO:0000256" key="1">
    <source>
        <dbReference type="ARBA" id="ARBA00005750"/>
    </source>
</evidence>
<dbReference type="Pfam" id="PF19567">
    <property type="entry name" value="CpsB_CapC"/>
    <property type="match status" value="1"/>
</dbReference>
<dbReference type="STRING" id="1618350.UR67_C0003G0074"/>
<evidence type="ECO:0000313" key="5">
    <source>
        <dbReference type="EMBL" id="KKP69796.1"/>
    </source>
</evidence>
<dbReference type="Gene3D" id="3.20.20.140">
    <property type="entry name" value="Metal-dependent hydrolases"/>
    <property type="match status" value="1"/>
</dbReference>
<organism evidence="5 6">
    <name type="scientific">candidate division CPR3 bacterium GW2011_GWF2_35_18</name>
    <dbReference type="NCBI Taxonomy" id="1618350"/>
    <lineage>
        <taxon>Bacteria</taxon>
        <taxon>Bacteria division CPR3</taxon>
    </lineage>
</organism>
<keyword evidence="3" id="KW-0378">Hydrolase</keyword>
<dbReference type="InterPro" id="IPR016667">
    <property type="entry name" value="Caps_polysacc_synth_CpsB/CapC"/>
</dbReference>
<evidence type="ECO:0000256" key="4">
    <source>
        <dbReference type="ARBA" id="ARBA00051722"/>
    </source>
</evidence>
<dbReference type="Proteomes" id="UP000034581">
    <property type="component" value="Unassembled WGS sequence"/>
</dbReference>
<accession>A0A0G0C0Z0</accession>
<dbReference type="PANTHER" id="PTHR39181">
    <property type="entry name" value="TYROSINE-PROTEIN PHOSPHATASE YWQE"/>
    <property type="match status" value="1"/>
</dbReference>
<sequence length="235" mass="27329">MIETHVHILPQIDDGPQDFPESLSLAKAFVQTGYKNIITTPHFWKGYWEPTKKEIQDKIKILNNALKELKWDIKVYPGSEVRLTDYIFEQKPLEQFQSLNNSRYLLVDVYPDITTETISQLEYLLKNNLRPILAHPERYPCLYNLDMVKKIKSLGVLFQLTSVSLIENNRKITNQAELFLKNGYYDLIGSDSHNSQNRFYPLTKVESKIKSLIGLTKWQLLSQTNCANILNDSSF</sequence>
<proteinExistence type="inferred from homology"/>
<evidence type="ECO:0000313" key="6">
    <source>
        <dbReference type="Proteomes" id="UP000034581"/>
    </source>
</evidence>
<evidence type="ECO:0000256" key="2">
    <source>
        <dbReference type="ARBA" id="ARBA00013064"/>
    </source>
</evidence>
<dbReference type="PANTHER" id="PTHR39181:SF1">
    <property type="entry name" value="TYROSINE-PROTEIN PHOSPHATASE YWQE"/>
    <property type="match status" value="1"/>
</dbReference>
<dbReference type="AlphaFoldDB" id="A0A0G0C0Z0"/>
<comment type="similarity">
    <text evidence="1">Belongs to the metallo-dependent hydrolases superfamily. CpsB/CapC family.</text>
</comment>
<reference evidence="5 6" key="1">
    <citation type="journal article" date="2015" name="Nature">
        <title>rRNA introns, odd ribosomes, and small enigmatic genomes across a large radiation of phyla.</title>
        <authorList>
            <person name="Brown C.T."/>
            <person name="Hug L.A."/>
            <person name="Thomas B.C."/>
            <person name="Sharon I."/>
            <person name="Castelle C.J."/>
            <person name="Singh A."/>
            <person name="Wilkins M.J."/>
            <person name="Williams K.H."/>
            <person name="Banfield J.F."/>
        </authorList>
    </citation>
    <scope>NUCLEOTIDE SEQUENCE [LARGE SCALE GENOMIC DNA]</scope>
</reference>
<dbReference type="SUPFAM" id="SSF89550">
    <property type="entry name" value="PHP domain-like"/>
    <property type="match status" value="1"/>
</dbReference>
<dbReference type="GO" id="GO:0004725">
    <property type="term" value="F:protein tyrosine phosphatase activity"/>
    <property type="evidence" value="ECO:0007669"/>
    <property type="project" value="UniProtKB-EC"/>
</dbReference>
<dbReference type="GO" id="GO:0030145">
    <property type="term" value="F:manganese ion binding"/>
    <property type="evidence" value="ECO:0007669"/>
    <property type="project" value="InterPro"/>
</dbReference>
<comment type="catalytic activity">
    <reaction evidence="4">
        <text>O-phospho-L-tyrosyl-[protein] + H2O = L-tyrosyl-[protein] + phosphate</text>
        <dbReference type="Rhea" id="RHEA:10684"/>
        <dbReference type="Rhea" id="RHEA-COMP:10136"/>
        <dbReference type="Rhea" id="RHEA-COMP:20101"/>
        <dbReference type="ChEBI" id="CHEBI:15377"/>
        <dbReference type="ChEBI" id="CHEBI:43474"/>
        <dbReference type="ChEBI" id="CHEBI:46858"/>
        <dbReference type="ChEBI" id="CHEBI:61978"/>
        <dbReference type="EC" id="3.1.3.48"/>
    </reaction>
</comment>
<dbReference type="EC" id="3.1.3.48" evidence="2"/>